<dbReference type="Proteomes" id="UP001596481">
    <property type="component" value="Unassembled WGS sequence"/>
</dbReference>
<feature type="domain" description="Pyrrolo-quinoline quinone repeat" evidence="2">
    <location>
        <begin position="222"/>
        <end position="326"/>
    </location>
</feature>
<comment type="caution">
    <text evidence="3">The sequence shown here is derived from an EMBL/GenBank/DDBJ whole genome shotgun (WGS) entry which is preliminary data.</text>
</comment>
<dbReference type="InterPro" id="IPR015943">
    <property type="entry name" value="WD40/YVTN_repeat-like_dom_sf"/>
</dbReference>
<feature type="domain" description="Pyrrolo-quinoline quinone repeat" evidence="2">
    <location>
        <begin position="364"/>
        <end position="452"/>
    </location>
</feature>
<dbReference type="SUPFAM" id="SSF50998">
    <property type="entry name" value="Quinoprotein alcohol dehydrogenase-like"/>
    <property type="match status" value="1"/>
</dbReference>
<gene>
    <name evidence="3" type="ORF">ACFQJC_03760</name>
</gene>
<dbReference type="RefSeq" id="WP_390221913.1">
    <property type="nucleotide sequence ID" value="NZ_JBHTAA010000001.1"/>
</dbReference>
<evidence type="ECO:0000259" key="2">
    <source>
        <dbReference type="Pfam" id="PF13360"/>
    </source>
</evidence>
<evidence type="ECO:0000313" key="3">
    <source>
        <dbReference type="EMBL" id="MFC7202616.1"/>
    </source>
</evidence>
<evidence type="ECO:0000313" key="4">
    <source>
        <dbReference type="Proteomes" id="UP001596481"/>
    </source>
</evidence>
<dbReference type="PANTHER" id="PTHR34512:SF30">
    <property type="entry name" value="OUTER MEMBRANE PROTEIN ASSEMBLY FACTOR BAMB"/>
    <property type="match status" value="1"/>
</dbReference>
<protein>
    <submittedName>
        <fullName evidence="3">PQQ-binding-like beta-propeller repeat protein</fullName>
    </submittedName>
</protein>
<dbReference type="SMART" id="SM00564">
    <property type="entry name" value="PQQ"/>
    <property type="match status" value="5"/>
</dbReference>
<dbReference type="AlphaFoldDB" id="A0ABD5ZBS0"/>
<sequence length="458" mass="49365">MPSSPDSADSTDSDVAESEPTGDVVISRRVALGGLGGALALGGVGGYVLGARPFESHDCETTPFATEADEWPFPNYDRRHTSAAPARAAPETLEEQWHVEWDADLYGRPVVANDRIFVGEAVTSDREVLHAFDLRTGESLWTTEFEGSNQRFPLVAVGDAVYFHTNTDEDGRTVNALAVRDGTTRWTYSFDELGSVPPLVPAEGMLLLEDPSGGGPGTPIMGIDARSGERCWEANLGTDSLLPTPAVADGRVYFTAWERYRYQNDDFGYLFGVNPTAGEVTFEATLPRGVGGPPLIGDGIAYVTAGSLVAISLDTGEPLWRDEQTELFTTGKTSTQIAHPSYELGALTSDVLVTRLESYTSASDRVRAFEPQTGEMVWERVAAGKDTEITSPTAAGDEVFFVENRRDDSPNRLVRLDASSGETIETVSLSSPVQYSPIFAEGFAVLATYDGIYAFGPE</sequence>
<dbReference type="EMBL" id="JBHTAA010000001">
    <property type="protein sequence ID" value="MFC7202616.1"/>
    <property type="molecule type" value="Genomic_DNA"/>
</dbReference>
<keyword evidence="4" id="KW-1185">Reference proteome</keyword>
<name>A0ABD5ZBS0_9EURY</name>
<feature type="domain" description="Pyrrolo-quinoline quinone repeat" evidence="2">
    <location>
        <begin position="92"/>
        <end position="189"/>
    </location>
</feature>
<reference evidence="3 4" key="1">
    <citation type="journal article" date="2019" name="Int. J. Syst. Evol. Microbiol.">
        <title>The Global Catalogue of Microorganisms (GCM) 10K type strain sequencing project: providing services to taxonomists for standard genome sequencing and annotation.</title>
        <authorList>
            <consortium name="The Broad Institute Genomics Platform"/>
            <consortium name="The Broad Institute Genome Sequencing Center for Infectious Disease"/>
            <person name="Wu L."/>
            <person name="Ma J."/>
        </authorList>
    </citation>
    <scope>NUCLEOTIDE SEQUENCE [LARGE SCALE GENOMIC DNA]</scope>
    <source>
        <strain evidence="3 4">DSM 29988</strain>
    </source>
</reference>
<dbReference type="Gene3D" id="2.130.10.10">
    <property type="entry name" value="YVTN repeat-like/Quinoprotein amine dehydrogenase"/>
    <property type="match status" value="2"/>
</dbReference>
<organism evidence="3 4">
    <name type="scientific">Haloferax namakaokahaiae</name>
    <dbReference type="NCBI Taxonomy" id="1748331"/>
    <lineage>
        <taxon>Archaea</taxon>
        <taxon>Methanobacteriati</taxon>
        <taxon>Methanobacteriota</taxon>
        <taxon>Stenosarchaea group</taxon>
        <taxon>Halobacteria</taxon>
        <taxon>Halobacteriales</taxon>
        <taxon>Haloferacaceae</taxon>
        <taxon>Haloferax</taxon>
    </lineage>
</organism>
<dbReference type="InterPro" id="IPR018391">
    <property type="entry name" value="PQQ_b-propeller_rpt"/>
</dbReference>
<evidence type="ECO:0000256" key="1">
    <source>
        <dbReference type="SAM" id="MobiDB-lite"/>
    </source>
</evidence>
<dbReference type="InterPro" id="IPR011047">
    <property type="entry name" value="Quinoprotein_ADH-like_sf"/>
</dbReference>
<dbReference type="PANTHER" id="PTHR34512">
    <property type="entry name" value="CELL SURFACE PROTEIN"/>
    <property type="match status" value="1"/>
</dbReference>
<dbReference type="InterPro" id="IPR002372">
    <property type="entry name" value="PQQ_rpt_dom"/>
</dbReference>
<dbReference type="Pfam" id="PF13360">
    <property type="entry name" value="PQQ_2"/>
    <property type="match status" value="3"/>
</dbReference>
<proteinExistence type="predicted"/>
<feature type="region of interest" description="Disordered" evidence="1">
    <location>
        <begin position="1"/>
        <end position="22"/>
    </location>
</feature>
<accession>A0ABD5ZBS0</accession>